<dbReference type="InterPro" id="IPR050487">
    <property type="entry name" value="FtsQ_DivIB"/>
</dbReference>
<keyword evidence="6 8" id="KW-0472">Membrane</keyword>
<dbReference type="PANTHER" id="PTHR37820">
    <property type="entry name" value="CELL DIVISION PROTEIN DIVIB"/>
    <property type="match status" value="1"/>
</dbReference>
<dbReference type="RefSeq" id="WP_187031733.1">
    <property type="nucleotide sequence ID" value="NZ_AP023420.1"/>
</dbReference>
<evidence type="ECO:0000256" key="2">
    <source>
        <dbReference type="ARBA" id="ARBA00022475"/>
    </source>
</evidence>
<keyword evidence="3" id="KW-0132">Cell division</keyword>
<dbReference type="Gene3D" id="3.10.20.310">
    <property type="entry name" value="membrane protein fhac"/>
    <property type="match status" value="1"/>
</dbReference>
<dbReference type="InterPro" id="IPR013685">
    <property type="entry name" value="POTRA_FtsQ_type"/>
</dbReference>
<protein>
    <recommendedName>
        <fullName evidence="9">POTRA domain-containing protein</fullName>
    </recommendedName>
</protein>
<dbReference type="Pfam" id="PF08478">
    <property type="entry name" value="POTRA_1"/>
    <property type="match status" value="1"/>
</dbReference>
<keyword evidence="5 8" id="KW-1133">Transmembrane helix</keyword>
<dbReference type="KEGG" id="pfaa:MM59RIKEN_03980"/>
<comment type="subcellular location">
    <subcellularLocation>
        <location evidence="1">Membrane</location>
    </subcellularLocation>
</comment>
<sequence length="260" mass="28398">MGRYSKRRRRRGSSGFLYKLLSVLAICGCLIAALTLFFRVDTIAVSGQGRYTAQEIQAASGIQEGDNLLLLNKHSASGNISEKLPYIEEIRIHKRLPDTLEIEVRECTAPVAVVQDNITWLISAGGKSGRGKIVDQTDASAAANYAVVSGCTLLAPSVGGEVVLASEFSVQQESLLSLLSALDEADMLGEVDGIHLDDLSVIRMDYLGRFTVKLPYSADYATKMKILSMAIESDYVQDNMTGTFDMTREDGRVYLDQSTR</sequence>
<evidence type="ECO:0000256" key="7">
    <source>
        <dbReference type="ARBA" id="ARBA00023306"/>
    </source>
</evidence>
<evidence type="ECO:0000256" key="4">
    <source>
        <dbReference type="ARBA" id="ARBA00022692"/>
    </source>
</evidence>
<dbReference type="AlphaFoldDB" id="A0A810Q433"/>
<name>A0A810Q433_9FIRM</name>
<dbReference type="InterPro" id="IPR034746">
    <property type="entry name" value="POTRA"/>
</dbReference>
<evidence type="ECO:0000313" key="10">
    <source>
        <dbReference type="EMBL" id="BCK83079.1"/>
    </source>
</evidence>
<evidence type="ECO:0000256" key="8">
    <source>
        <dbReference type="SAM" id="Phobius"/>
    </source>
</evidence>
<evidence type="ECO:0000256" key="6">
    <source>
        <dbReference type="ARBA" id="ARBA00023136"/>
    </source>
</evidence>
<keyword evidence="2" id="KW-1003">Cell membrane</keyword>
<evidence type="ECO:0000256" key="1">
    <source>
        <dbReference type="ARBA" id="ARBA00004370"/>
    </source>
</evidence>
<keyword evidence="4 8" id="KW-0812">Transmembrane</keyword>
<dbReference type="PANTHER" id="PTHR37820:SF1">
    <property type="entry name" value="CELL DIVISION PROTEIN FTSQ"/>
    <property type="match status" value="1"/>
</dbReference>
<feature type="transmembrane region" description="Helical" evidence="8">
    <location>
        <begin position="20"/>
        <end position="38"/>
    </location>
</feature>
<dbReference type="Proteomes" id="UP000679848">
    <property type="component" value="Chromosome"/>
</dbReference>
<evidence type="ECO:0000313" key="11">
    <source>
        <dbReference type="Proteomes" id="UP000679848"/>
    </source>
</evidence>
<dbReference type="EMBL" id="AP023420">
    <property type="protein sequence ID" value="BCK83079.1"/>
    <property type="molecule type" value="Genomic_DNA"/>
</dbReference>
<evidence type="ECO:0000256" key="5">
    <source>
        <dbReference type="ARBA" id="ARBA00022989"/>
    </source>
</evidence>
<evidence type="ECO:0000256" key="3">
    <source>
        <dbReference type="ARBA" id="ARBA00022618"/>
    </source>
</evidence>
<gene>
    <name evidence="10" type="ORF">MM59RIKEN_03980</name>
</gene>
<dbReference type="GO" id="GO:0051301">
    <property type="term" value="P:cell division"/>
    <property type="evidence" value="ECO:0007669"/>
    <property type="project" value="UniProtKB-KW"/>
</dbReference>
<dbReference type="GO" id="GO:0005886">
    <property type="term" value="C:plasma membrane"/>
    <property type="evidence" value="ECO:0007669"/>
    <property type="project" value="TreeGrafter"/>
</dbReference>
<reference evidence="10" key="1">
    <citation type="submission" date="2020-09" db="EMBL/GenBank/DDBJ databases">
        <title>New species isolated from human feces.</title>
        <authorList>
            <person name="Kitahara M."/>
            <person name="Shigeno Y."/>
            <person name="Shime M."/>
            <person name="Matsumoto Y."/>
            <person name="Nakamura S."/>
            <person name="Motooka D."/>
            <person name="Fukuoka S."/>
            <person name="Nishikawa H."/>
            <person name="Benno Y."/>
        </authorList>
    </citation>
    <scope>NUCLEOTIDE SEQUENCE</scope>
    <source>
        <strain evidence="10">MM59</strain>
    </source>
</reference>
<feature type="domain" description="POTRA" evidence="9">
    <location>
        <begin position="38"/>
        <end position="107"/>
    </location>
</feature>
<accession>A0A810Q433</accession>
<keyword evidence="11" id="KW-1185">Reference proteome</keyword>
<keyword evidence="7" id="KW-0131">Cell cycle</keyword>
<proteinExistence type="predicted"/>
<dbReference type="PROSITE" id="PS51779">
    <property type="entry name" value="POTRA"/>
    <property type="match status" value="1"/>
</dbReference>
<evidence type="ECO:0000259" key="9">
    <source>
        <dbReference type="PROSITE" id="PS51779"/>
    </source>
</evidence>
<organism evidence="10 11">
    <name type="scientific">Pusillibacter faecalis</name>
    <dbReference type="NCBI Taxonomy" id="2714358"/>
    <lineage>
        <taxon>Bacteria</taxon>
        <taxon>Bacillati</taxon>
        <taxon>Bacillota</taxon>
        <taxon>Clostridia</taxon>
        <taxon>Eubacteriales</taxon>
        <taxon>Oscillospiraceae</taxon>
        <taxon>Pusillibacter</taxon>
    </lineage>
</organism>